<keyword evidence="5" id="KW-0677">Repeat</keyword>
<feature type="binding site" evidence="14">
    <location>
        <position position="264"/>
    </location>
    <ligand>
        <name>Ca(2+)</name>
        <dbReference type="ChEBI" id="CHEBI:29108"/>
        <label>2</label>
    </ligand>
</feature>
<feature type="binding site" evidence="14">
    <location>
        <position position="196"/>
    </location>
    <ligand>
        <name>Ca(2+)</name>
        <dbReference type="ChEBI" id="CHEBI:29108"/>
        <label>1</label>
    </ligand>
</feature>
<evidence type="ECO:0000256" key="14">
    <source>
        <dbReference type="PIRSR" id="PIRSR621190-2"/>
    </source>
</evidence>
<evidence type="ECO:0000256" key="17">
    <source>
        <dbReference type="SAM" id="SignalP"/>
    </source>
</evidence>
<dbReference type="Pfam" id="PF01471">
    <property type="entry name" value="PG_binding_1"/>
    <property type="match status" value="1"/>
</dbReference>
<feature type="binding site" evidence="14">
    <location>
        <position position="439"/>
    </location>
    <ligand>
        <name>Ca(2+)</name>
        <dbReference type="ChEBI" id="CHEBI:29108"/>
        <label>4</label>
    </ligand>
</feature>
<keyword evidence="3 14" id="KW-0479">Metal-binding</keyword>
<dbReference type="AlphaFoldDB" id="A0A7M6UEC5"/>
<name>A0A7M6UEC5_STRPU</name>
<evidence type="ECO:0000256" key="7">
    <source>
        <dbReference type="ARBA" id="ARBA00022833"/>
    </source>
</evidence>
<feature type="repeat" description="Hemopexin" evidence="15">
    <location>
        <begin position="529"/>
        <end position="581"/>
    </location>
</feature>
<keyword evidence="12" id="KW-0325">Glycoprotein</keyword>
<dbReference type="SUPFAM" id="SSF47090">
    <property type="entry name" value="PGBD-like"/>
    <property type="match status" value="1"/>
</dbReference>
<feature type="binding site" evidence="14">
    <location>
        <position position="485"/>
    </location>
    <ligand>
        <name>Ca(2+)</name>
        <dbReference type="ChEBI" id="CHEBI:29108"/>
        <label>5</label>
    </ligand>
</feature>
<dbReference type="GO" id="GO:0031012">
    <property type="term" value="C:extracellular matrix"/>
    <property type="evidence" value="ECO:0007669"/>
    <property type="project" value="InterPro"/>
</dbReference>
<evidence type="ECO:0000256" key="11">
    <source>
        <dbReference type="ARBA" id="ARBA00023157"/>
    </source>
</evidence>
<dbReference type="InterPro" id="IPR018486">
    <property type="entry name" value="Hemopexin_CS"/>
</dbReference>
<evidence type="ECO:0000256" key="9">
    <source>
        <dbReference type="ARBA" id="ARBA00023049"/>
    </source>
</evidence>
<keyword evidence="7 14" id="KW-0862">Zinc</keyword>
<dbReference type="InterPro" id="IPR036365">
    <property type="entry name" value="PGBD-like_sf"/>
</dbReference>
<comment type="cofactor">
    <cofactor evidence="14">
        <name>Ca(2+)</name>
        <dbReference type="ChEBI" id="CHEBI:29108"/>
    </cofactor>
    <text evidence="14">Can bind about 5 Ca(2+) ions per subunit.</text>
</comment>
<dbReference type="PRINTS" id="PR00138">
    <property type="entry name" value="MATRIXIN"/>
</dbReference>
<evidence type="ECO:0000256" key="13">
    <source>
        <dbReference type="PIRSR" id="PIRSR621190-1"/>
    </source>
</evidence>
<feature type="binding site" evidence="14">
    <location>
        <position position="271"/>
    </location>
    <ligand>
        <name>Ca(2+)</name>
        <dbReference type="ChEBI" id="CHEBI:29108"/>
        <label>3</label>
    </ligand>
</feature>
<feature type="binding site" evidence="14">
    <location>
        <position position="299"/>
    </location>
    <ligand>
        <name>Zn(2+)</name>
        <dbReference type="ChEBI" id="CHEBI:29105"/>
        <label>2</label>
        <note>catalytic</note>
    </ligand>
</feature>
<dbReference type="InterPro" id="IPR001818">
    <property type="entry name" value="Pept_M10_metallopeptidase"/>
</dbReference>
<feature type="signal peptide" evidence="17">
    <location>
        <begin position="1"/>
        <end position="21"/>
    </location>
</feature>
<dbReference type="InterPro" id="IPR002477">
    <property type="entry name" value="Peptidoglycan-bd-like"/>
</dbReference>
<dbReference type="SMART" id="SM00235">
    <property type="entry name" value="ZnMc"/>
    <property type="match status" value="1"/>
</dbReference>
<dbReference type="Pfam" id="PF00413">
    <property type="entry name" value="Peptidase_M10"/>
    <property type="match status" value="1"/>
</dbReference>
<dbReference type="CTD" id="117464"/>
<proteinExistence type="inferred from homology"/>
<dbReference type="OMA" id="WRFENAK"/>
<feature type="binding site" evidence="14">
    <location>
        <position position="269"/>
    </location>
    <ligand>
        <name>Ca(2+)</name>
        <dbReference type="ChEBI" id="CHEBI:29108"/>
        <label>1</label>
    </ligand>
</feature>
<feature type="binding site" evidence="14">
    <location>
        <position position="268"/>
    </location>
    <ligand>
        <name>Ca(2+)</name>
        <dbReference type="ChEBI" id="CHEBI:29108"/>
        <label>3</label>
    </ligand>
</feature>
<dbReference type="KEGG" id="spu:578408"/>
<feature type="binding site" evidence="14">
    <location>
        <position position="395"/>
    </location>
    <ligand>
        <name>Ca(2+)</name>
        <dbReference type="ChEBI" id="CHEBI:29108"/>
        <label>4</label>
    </ligand>
</feature>
<dbReference type="Pfam" id="PF00045">
    <property type="entry name" value="Hemopexin"/>
    <property type="match status" value="2"/>
</dbReference>
<feature type="binding site" evidence="14">
    <location>
        <position position="241"/>
    </location>
    <ligand>
        <name>Zn(2+)</name>
        <dbReference type="ChEBI" id="CHEBI:29105"/>
        <label>1</label>
    </ligand>
</feature>
<evidence type="ECO:0000313" key="19">
    <source>
        <dbReference type="EnsemblMetazoa" id="NP_001229632"/>
    </source>
</evidence>
<evidence type="ECO:0000256" key="2">
    <source>
        <dbReference type="ARBA" id="ARBA00022670"/>
    </source>
</evidence>
<dbReference type="InterPro" id="IPR033739">
    <property type="entry name" value="M10A_MMP"/>
</dbReference>
<keyword evidence="2" id="KW-0645">Protease</keyword>
<evidence type="ECO:0000256" key="16">
    <source>
        <dbReference type="SAM" id="MobiDB-lite"/>
    </source>
</evidence>
<dbReference type="RefSeq" id="NP_001229632.1">
    <property type="nucleotide sequence ID" value="NM_001242703.1"/>
</dbReference>
<feature type="binding site" evidence="14">
    <location>
        <position position="293"/>
    </location>
    <ligand>
        <name>Zn(2+)</name>
        <dbReference type="ChEBI" id="CHEBI:29105"/>
        <label>2</label>
        <note>catalytic</note>
    </ligand>
</feature>
<dbReference type="EnsemblMetazoa" id="NM_001242703">
    <property type="protein sequence ID" value="NP_001229632"/>
    <property type="gene ID" value="GeneID_578408"/>
</dbReference>
<dbReference type="CDD" id="cd00094">
    <property type="entry name" value="HX"/>
    <property type="match status" value="1"/>
</dbReference>
<dbReference type="Gene3D" id="3.40.390.10">
    <property type="entry name" value="Collagenase (Catalytic Domain)"/>
    <property type="match status" value="1"/>
</dbReference>
<dbReference type="InterPro" id="IPR021190">
    <property type="entry name" value="Pept_M10A"/>
</dbReference>
<reference evidence="19" key="2">
    <citation type="submission" date="2021-01" db="UniProtKB">
        <authorList>
            <consortium name="EnsemblMetazoa"/>
        </authorList>
    </citation>
    <scope>IDENTIFICATION</scope>
</reference>
<feature type="compositionally biased region" description="Low complexity" evidence="16">
    <location>
        <begin position="363"/>
        <end position="379"/>
    </location>
</feature>
<feature type="binding site" evidence="14">
    <location>
        <position position="231"/>
    </location>
    <ligand>
        <name>Ca(2+)</name>
        <dbReference type="ChEBI" id="CHEBI:29108"/>
        <label>2</label>
    </ligand>
</feature>
<dbReference type="GO" id="GO:0030574">
    <property type="term" value="P:collagen catabolic process"/>
    <property type="evidence" value="ECO:0000318"/>
    <property type="project" value="GO_Central"/>
</dbReference>
<feature type="binding site" evidence="14">
    <location>
        <position position="307"/>
    </location>
    <ligand>
        <name>Zn(2+)</name>
        <dbReference type="ChEBI" id="CHEBI:29105"/>
        <label>2</label>
        <note>catalytic</note>
    </ligand>
</feature>
<keyword evidence="20" id="KW-1185">Reference proteome</keyword>
<comment type="cofactor">
    <cofactor evidence="14">
        <name>Zn(2+)</name>
        <dbReference type="ChEBI" id="CHEBI:29105"/>
    </cofactor>
    <text evidence="14">Binds 2 Zn(2+) ions per subunit.</text>
</comment>
<dbReference type="GO" id="GO:0004222">
    <property type="term" value="F:metalloendopeptidase activity"/>
    <property type="evidence" value="ECO:0000318"/>
    <property type="project" value="GO_Central"/>
</dbReference>
<protein>
    <recommendedName>
        <fullName evidence="18">Peptidase metallopeptidase domain-containing protein</fullName>
    </recommendedName>
</protein>
<evidence type="ECO:0000256" key="4">
    <source>
        <dbReference type="ARBA" id="ARBA00022729"/>
    </source>
</evidence>
<dbReference type="GO" id="GO:0030198">
    <property type="term" value="P:extracellular matrix organization"/>
    <property type="evidence" value="ECO:0000318"/>
    <property type="project" value="GO_Central"/>
</dbReference>
<feature type="chain" id="PRO_5029758591" description="Peptidase metallopeptidase domain-containing protein" evidence="17">
    <location>
        <begin position="22"/>
        <end position="598"/>
    </location>
</feature>
<dbReference type="InterPro" id="IPR018487">
    <property type="entry name" value="Hemopexin-like_repeat"/>
</dbReference>
<keyword evidence="4 17" id="KW-0732">Signal</keyword>
<evidence type="ECO:0000256" key="5">
    <source>
        <dbReference type="ARBA" id="ARBA00022737"/>
    </source>
</evidence>
<organism evidence="19 20">
    <name type="scientific">Strongylocentrotus purpuratus</name>
    <name type="common">Purple sea urchin</name>
    <dbReference type="NCBI Taxonomy" id="7668"/>
    <lineage>
        <taxon>Eukaryota</taxon>
        <taxon>Metazoa</taxon>
        <taxon>Echinodermata</taxon>
        <taxon>Eleutherozoa</taxon>
        <taxon>Echinozoa</taxon>
        <taxon>Echinoidea</taxon>
        <taxon>Euechinoidea</taxon>
        <taxon>Echinacea</taxon>
        <taxon>Camarodonta</taxon>
        <taxon>Echinidea</taxon>
        <taxon>Strongylocentrotidae</taxon>
        <taxon>Strongylocentrotus</taxon>
    </lineage>
</organism>
<feature type="binding site" evidence="14">
    <location>
        <position position="243"/>
    </location>
    <ligand>
        <name>Zn(2+)</name>
        <dbReference type="ChEBI" id="CHEBI:29105"/>
        <label>1</label>
    </ligand>
</feature>
<dbReference type="InParanoid" id="A0A7M6UEC5"/>
<evidence type="ECO:0000256" key="15">
    <source>
        <dbReference type="PROSITE-ProRule" id="PRU01011"/>
    </source>
</evidence>
<feature type="binding site" evidence="14">
    <location>
        <position position="248"/>
    </location>
    <ligand>
        <name>Ca(2+)</name>
        <dbReference type="ChEBI" id="CHEBI:29108"/>
        <label>3</label>
    </ligand>
</feature>
<evidence type="ECO:0000259" key="18">
    <source>
        <dbReference type="SMART" id="SM00235"/>
    </source>
</evidence>
<reference evidence="20" key="1">
    <citation type="submission" date="2015-02" db="EMBL/GenBank/DDBJ databases">
        <title>Genome sequencing for Strongylocentrotus purpuratus.</title>
        <authorList>
            <person name="Murali S."/>
            <person name="Liu Y."/>
            <person name="Vee V."/>
            <person name="English A."/>
            <person name="Wang M."/>
            <person name="Skinner E."/>
            <person name="Han Y."/>
            <person name="Muzny D.M."/>
            <person name="Worley K.C."/>
            <person name="Gibbs R.A."/>
        </authorList>
    </citation>
    <scope>NUCLEOTIDE SEQUENCE</scope>
</reference>
<evidence type="ECO:0000256" key="1">
    <source>
        <dbReference type="ARBA" id="ARBA00010370"/>
    </source>
</evidence>
<feature type="compositionally biased region" description="Basic residues" evidence="16">
    <location>
        <begin position="351"/>
        <end position="362"/>
    </location>
</feature>
<feature type="binding site" description="in inhibited form" evidence="14">
    <location>
        <position position="165"/>
    </location>
    <ligand>
        <name>Zn(2+)</name>
        <dbReference type="ChEBI" id="CHEBI:29105"/>
        <label>2</label>
        <note>catalytic</note>
    </ligand>
</feature>
<dbReference type="SUPFAM" id="SSF50923">
    <property type="entry name" value="Hemopexin-like domain"/>
    <property type="match status" value="1"/>
</dbReference>
<keyword evidence="6" id="KW-0378">Hydrolase</keyword>
<feature type="domain" description="Peptidase metallopeptidase" evidence="18">
    <location>
        <begin position="176"/>
        <end position="334"/>
    </location>
</feature>
<dbReference type="CDD" id="cd04278">
    <property type="entry name" value="ZnMc_MMP"/>
    <property type="match status" value="1"/>
</dbReference>
<feature type="binding site" evidence="14">
    <location>
        <position position="266"/>
    </location>
    <ligand>
        <name>Zn(2+)</name>
        <dbReference type="ChEBI" id="CHEBI:29105"/>
        <label>1</label>
    </ligand>
</feature>
<evidence type="ECO:0000256" key="12">
    <source>
        <dbReference type="ARBA" id="ARBA00023180"/>
    </source>
</evidence>
<feature type="binding site" evidence="14">
    <location>
        <position position="271"/>
    </location>
    <ligand>
        <name>Ca(2+)</name>
        <dbReference type="ChEBI" id="CHEBI:29108"/>
        <label>1</label>
    </ligand>
</feature>
<dbReference type="SMART" id="SM00120">
    <property type="entry name" value="HX"/>
    <property type="match status" value="4"/>
</dbReference>
<dbReference type="InterPro" id="IPR006026">
    <property type="entry name" value="Peptidase_Metallo"/>
</dbReference>
<feature type="binding site" evidence="14">
    <location>
        <position position="256"/>
    </location>
    <ligand>
        <name>Zn(2+)</name>
        <dbReference type="ChEBI" id="CHEBI:29105"/>
        <label>1</label>
    </ligand>
</feature>
<dbReference type="PROSITE" id="PS00546">
    <property type="entry name" value="CYSTEINE_SWITCH"/>
    <property type="match status" value="1"/>
</dbReference>
<feature type="binding site" evidence="14">
    <location>
        <position position="535"/>
    </location>
    <ligand>
        <name>Ca(2+)</name>
        <dbReference type="ChEBI" id="CHEBI:29108"/>
        <label>5</label>
    </ligand>
</feature>
<feature type="compositionally biased region" description="Acidic residues" evidence="16">
    <location>
        <begin position="61"/>
        <end position="75"/>
    </location>
</feature>
<dbReference type="PANTHER" id="PTHR10201:SF310">
    <property type="entry name" value="MMP-LIKE PROTEIN"/>
    <property type="match status" value="1"/>
</dbReference>
<dbReference type="Gene3D" id="2.110.10.10">
    <property type="entry name" value="Hemopexin-like domain"/>
    <property type="match status" value="1"/>
</dbReference>
<feature type="binding site" evidence="14">
    <location>
        <position position="289"/>
    </location>
    <ligand>
        <name>Zn(2+)</name>
        <dbReference type="ChEBI" id="CHEBI:29105"/>
        <label>2</label>
        <note>catalytic</note>
    </ligand>
</feature>
<dbReference type="GO" id="GO:0008270">
    <property type="term" value="F:zinc ion binding"/>
    <property type="evidence" value="ECO:0007669"/>
    <property type="project" value="InterPro"/>
</dbReference>
<dbReference type="InterPro" id="IPR024079">
    <property type="entry name" value="MetalloPept_cat_dom_sf"/>
</dbReference>
<dbReference type="GO" id="GO:0006508">
    <property type="term" value="P:proteolysis"/>
    <property type="evidence" value="ECO:0007669"/>
    <property type="project" value="UniProtKB-KW"/>
</dbReference>
<dbReference type="InterPro" id="IPR000585">
    <property type="entry name" value="Hemopexin-like_dom"/>
</dbReference>
<dbReference type="SUPFAM" id="SSF55486">
    <property type="entry name" value="Metalloproteases ('zincins'), catalytic domain"/>
    <property type="match status" value="1"/>
</dbReference>
<evidence type="ECO:0000256" key="10">
    <source>
        <dbReference type="ARBA" id="ARBA00023145"/>
    </source>
</evidence>
<dbReference type="InterPro" id="IPR036375">
    <property type="entry name" value="Hemopexin-like_dom_sf"/>
</dbReference>
<keyword evidence="10" id="KW-0865">Zymogen</keyword>
<evidence type="ECO:0000256" key="3">
    <source>
        <dbReference type="ARBA" id="ARBA00022723"/>
    </source>
</evidence>
<feature type="repeat" description="Hemopexin" evidence="15">
    <location>
        <begin position="479"/>
        <end position="524"/>
    </location>
</feature>
<feature type="active site" evidence="13">
    <location>
        <position position="290"/>
    </location>
</feature>
<dbReference type="InterPro" id="IPR021158">
    <property type="entry name" value="Pept_M10A_Zn_BS"/>
</dbReference>
<accession>A0A7M6UEC5</accession>
<dbReference type="GeneID" id="578408"/>
<evidence type="ECO:0000256" key="6">
    <source>
        <dbReference type="ARBA" id="ARBA00022801"/>
    </source>
</evidence>
<evidence type="ECO:0000313" key="20">
    <source>
        <dbReference type="Proteomes" id="UP000007110"/>
    </source>
</evidence>
<feature type="binding site" evidence="14">
    <location>
        <position position="249"/>
    </location>
    <ligand>
        <name>Ca(2+)</name>
        <dbReference type="ChEBI" id="CHEBI:29108"/>
        <label>3</label>
    </ligand>
</feature>
<dbReference type="PROSITE" id="PS00024">
    <property type="entry name" value="HEMOPEXIN"/>
    <property type="match status" value="1"/>
</dbReference>
<dbReference type="PROSITE" id="PS51642">
    <property type="entry name" value="HEMOPEXIN_2"/>
    <property type="match status" value="2"/>
</dbReference>
<feature type="region of interest" description="Disordered" evidence="16">
    <location>
        <begin position="59"/>
        <end position="86"/>
    </location>
</feature>
<feature type="region of interest" description="Disordered" evidence="16">
    <location>
        <begin position="336"/>
        <end position="389"/>
    </location>
</feature>
<feature type="compositionally biased region" description="Low complexity" evidence="16">
    <location>
        <begin position="338"/>
        <end position="350"/>
    </location>
</feature>
<dbReference type="PANTHER" id="PTHR10201">
    <property type="entry name" value="MATRIX METALLOPROTEINASE"/>
    <property type="match status" value="1"/>
</dbReference>
<keyword evidence="8 14" id="KW-0106">Calcium</keyword>
<sequence length="598" mass="66923">MANFCLILAVVFLTRLTTVLNTPISATFGPTQIADITALVSEAGDDFDLTTPRSAILTAVSEDDSDDDDGGESIEDTTTLQTTTTTPTSEDVVSGIVVDEDIDESKVVILKANLEQFGYVPLGSTFGEANINYTSAILEYQQHGGINQTGILDAETVELLDTPRCGVPDILPYVTGGIAWPRNVAVTYSFGTLTNDLNQNAIKNEIRRAFQVWDDVSGLTFREVVDSSSVDIRIKFGSYEHGDGISFDGQGGVLAHAFLPRNGDAHFDDSETWTIGTNFGTNLFQVAAHEFGHSLGLYHSDVQAALMYPYYRGYNPNFNLDRDDIAGITSLYGRNTGTTTTTRRPTITRTTTRRTTTRRTTTRRTTTQPTTTQTTTIRPPTSPTPPRQACTGSFDAVIKDYSGRIYALAGRYYWRLDQASPSWGVVRNRFGFDLPENVDASFQNGIFSYFFSECYYYYQTSTQRRFSRIPINRRWVGLPCDIDAAYKSSDTGPTFFFKGGFVYKFSSSNRLQRRTRISTFFRNTPYALRDGVEAVVRVDNDYLHFYRDGRYYRMRDSTKQFVNFPNGLSYRDVIDTLIPQCRSLNLSVEIESCSNSSE</sequence>
<dbReference type="FunFam" id="3.40.390.10:FF:000064">
    <property type="entry name" value="Matrix metalloproteinase-C"/>
    <property type="match status" value="1"/>
</dbReference>
<comment type="similarity">
    <text evidence="1">Belongs to the peptidase M10A family.</text>
</comment>
<evidence type="ECO:0000256" key="8">
    <source>
        <dbReference type="ARBA" id="ARBA00022837"/>
    </source>
</evidence>
<keyword evidence="11" id="KW-1015">Disulfide bond</keyword>
<feature type="compositionally biased region" description="Low complexity" evidence="16">
    <location>
        <begin position="76"/>
        <end position="86"/>
    </location>
</feature>
<dbReference type="OrthoDB" id="406838at2759"/>
<keyword evidence="9" id="KW-0482">Metalloprotease</keyword>
<dbReference type="Proteomes" id="UP000007110">
    <property type="component" value="Unassembled WGS sequence"/>
</dbReference>